<proteinExistence type="predicted"/>
<dbReference type="Proteomes" id="UP000600547">
    <property type="component" value="Unassembled WGS sequence"/>
</dbReference>
<dbReference type="GO" id="GO:0003677">
    <property type="term" value="F:DNA binding"/>
    <property type="evidence" value="ECO:0007669"/>
    <property type="project" value="InterPro"/>
</dbReference>
<dbReference type="SUPFAM" id="SSF56349">
    <property type="entry name" value="DNA breaking-rejoining enzymes"/>
    <property type="match status" value="1"/>
</dbReference>
<gene>
    <name evidence="1" type="ORF">GCM10008956_29790</name>
</gene>
<evidence type="ECO:0000313" key="1">
    <source>
        <dbReference type="EMBL" id="GGM51776.1"/>
    </source>
</evidence>
<dbReference type="InterPro" id="IPR011010">
    <property type="entry name" value="DNA_brk_join_enz"/>
</dbReference>
<comment type="caution">
    <text evidence="1">The sequence shown here is derived from an EMBL/GenBank/DDBJ whole genome shotgun (WGS) entry which is preliminary data.</text>
</comment>
<accession>A0A8H9L819</accession>
<protein>
    <submittedName>
        <fullName evidence="1">Uncharacterized protein</fullName>
    </submittedName>
</protein>
<evidence type="ECO:0000313" key="2">
    <source>
        <dbReference type="Proteomes" id="UP000600547"/>
    </source>
</evidence>
<dbReference type="AlphaFoldDB" id="A0A8H9L819"/>
<dbReference type="EMBL" id="BMQG01000011">
    <property type="protein sequence ID" value="GGM51776.1"/>
    <property type="molecule type" value="Genomic_DNA"/>
</dbReference>
<keyword evidence="2" id="KW-1185">Reference proteome</keyword>
<organism evidence="1 2">
    <name type="scientific">Deinococcus arenae</name>
    <dbReference type="NCBI Taxonomy" id="1452751"/>
    <lineage>
        <taxon>Bacteria</taxon>
        <taxon>Thermotogati</taxon>
        <taxon>Deinococcota</taxon>
        <taxon>Deinococci</taxon>
        <taxon>Deinococcales</taxon>
        <taxon>Deinococcaceae</taxon>
        <taxon>Deinococcus</taxon>
    </lineage>
</organism>
<name>A0A8H9L819_9DEIO</name>
<reference evidence="2" key="1">
    <citation type="journal article" date="2019" name="Int. J. Syst. Evol. Microbiol.">
        <title>The Global Catalogue of Microorganisms (GCM) 10K type strain sequencing project: providing services to taxonomists for standard genome sequencing and annotation.</title>
        <authorList>
            <consortium name="The Broad Institute Genomics Platform"/>
            <consortium name="The Broad Institute Genome Sequencing Center for Infectious Disease"/>
            <person name="Wu L."/>
            <person name="Ma J."/>
        </authorList>
    </citation>
    <scope>NUCLEOTIDE SEQUENCE [LARGE SCALE GENOMIC DNA]</scope>
    <source>
        <strain evidence="2">JCM 31047</strain>
    </source>
</reference>
<dbReference type="RefSeq" id="WP_189062561.1">
    <property type="nucleotide sequence ID" value="NZ_BMQG01000011.1"/>
</dbReference>
<sequence length="287" mass="32269">MPPTDQHAQHITHHLNTYDLDPLISLLHHLGLITNTTQHLSNLRPIFTAAQRDHVNLLHPPPDYHPWLSRTLTTNADGTPAKPNTQNSRATSLRTLYRALRKLHLITGDPLLDFTTHPTQRRTDPLPTKAHLETLIHASRHDPALHAALLLLWHHAVPMATLIRQTWAAYNPHTARLLRGNVTTTLTPQAAAALDTLHHTAGYDPLYPDTLDTVAPKRMFPYDTPDALRLRILQVSDKADLPFYPPGLIRKAALRDHPTSPEALGYLNQREYEIALKHAQSLADASR</sequence>